<evidence type="ECO:0000313" key="9">
    <source>
        <dbReference type="Proteomes" id="UP000587477"/>
    </source>
</evidence>
<dbReference type="GO" id="GO:0005886">
    <property type="term" value="C:plasma membrane"/>
    <property type="evidence" value="ECO:0007669"/>
    <property type="project" value="UniProtKB-SubCell"/>
</dbReference>
<dbReference type="PANTHER" id="PTHR40077:SF1">
    <property type="entry name" value="MEMBRANE PROTEIN"/>
    <property type="match status" value="1"/>
</dbReference>
<dbReference type="RefSeq" id="WP_063636977.1">
    <property type="nucleotide sequence ID" value="NZ_BDDG01000011.1"/>
</dbReference>
<evidence type="ECO:0000256" key="3">
    <source>
        <dbReference type="ARBA" id="ARBA00022692"/>
    </source>
</evidence>
<dbReference type="AlphaFoldDB" id="A0A7W4LUH4"/>
<gene>
    <name evidence="8" type="ORF">BACVE_001251</name>
</gene>
<dbReference type="InterPro" id="IPR023845">
    <property type="entry name" value="DUF3817_TM"/>
</dbReference>
<evidence type="ECO:0000256" key="4">
    <source>
        <dbReference type="ARBA" id="ARBA00022989"/>
    </source>
</evidence>
<feature type="transmembrane region" description="Helical" evidence="6">
    <location>
        <begin position="42"/>
        <end position="63"/>
    </location>
</feature>
<sequence length="96" mass="10865">MLHTPIGRLRTMGFIEGMSLLVLLFIAMPLKYWAHHPLAVTIAGSIHCGLFIIYLAVLAYAAFTVKWHVKWSAAGFIAAFIPFGNFIYDRGLRHYQ</sequence>
<name>A0A7W4LUH4_BACVE</name>
<keyword evidence="2" id="KW-1003">Cell membrane</keyword>
<feature type="transmembrane region" description="Helical" evidence="6">
    <location>
        <begin position="69"/>
        <end position="88"/>
    </location>
</feature>
<dbReference type="Pfam" id="PF12823">
    <property type="entry name" value="DUF3817"/>
    <property type="match status" value="1"/>
</dbReference>
<keyword evidence="4 6" id="KW-1133">Transmembrane helix</keyword>
<reference evidence="9" key="1">
    <citation type="submission" date="2020-10" db="EMBL/GenBank/DDBJ databases">
        <title>Complete genome sequence of Bacillus velezensis NST6.</title>
        <authorList>
            <person name="Choi J."/>
        </authorList>
    </citation>
    <scope>NUCLEOTIDE SEQUENCE [LARGE SCALE GENOMIC DNA]</scope>
    <source>
        <strain evidence="9">NST6</strain>
    </source>
</reference>
<evidence type="ECO:0000256" key="6">
    <source>
        <dbReference type="SAM" id="Phobius"/>
    </source>
</evidence>
<dbReference type="NCBIfam" id="TIGR03954">
    <property type="entry name" value="integ_memb_HG"/>
    <property type="match status" value="1"/>
</dbReference>
<keyword evidence="3 6" id="KW-0812">Transmembrane</keyword>
<protein>
    <recommendedName>
        <fullName evidence="7">DUF3817 domain-containing protein</fullName>
    </recommendedName>
</protein>
<organism evidence="8 9">
    <name type="scientific">Bacillus velezensis</name>
    <dbReference type="NCBI Taxonomy" id="492670"/>
    <lineage>
        <taxon>Bacteria</taxon>
        <taxon>Bacillati</taxon>
        <taxon>Bacillota</taxon>
        <taxon>Bacilli</taxon>
        <taxon>Bacillales</taxon>
        <taxon>Bacillaceae</taxon>
        <taxon>Bacillus</taxon>
        <taxon>Bacillus amyloliquefaciens group</taxon>
    </lineage>
</organism>
<dbReference type="EMBL" id="CP063687">
    <property type="protein sequence ID" value="QOY26288.1"/>
    <property type="molecule type" value="Genomic_DNA"/>
</dbReference>
<dbReference type="PANTHER" id="PTHR40077">
    <property type="entry name" value="MEMBRANE PROTEIN-RELATED"/>
    <property type="match status" value="1"/>
</dbReference>
<accession>A0A7W4LUH4</accession>
<keyword evidence="5 6" id="KW-0472">Membrane</keyword>
<evidence type="ECO:0000256" key="2">
    <source>
        <dbReference type="ARBA" id="ARBA00022475"/>
    </source>
</evidence>
<feature type="transmembrane region" description="Helical" evidence="6">
    <location>
        <begin position="12"/>
        <end position="30"/>
    </location>
</feature>
<evidence type="ECO:0000256" key="1">
    <source>
        <dbReference type="ARBA" id="ARBA00004651"/>
    </source>
</evidence>
<feature type="domain" description="DUF3817" evidence="7">
    <location>
        <begin position="7"/>
        <end position="93"/>
    </location>
</feature>
<dbReference type="Proteomes" id="UP000587477">
    <property type="component" value="Chromosome"/>
</dbReference>
<evidence type="ECO:0000313" key="8">
    <source>
        <dbReference type="EMBL" id="QOY26288.1"/>
    </source>
</evidence>
<evidence type="ECO:0000256" key="5">
    <source>
        <dbReference type="ARBA" id="ARBA00023136"/>
    </source>
</evidence>
<comment type="subcellular location">
    <subcellularLocation>
        <location evidence="1">Cell membrane</location>
        <topology evidence="1">Multi-pass membrane protein</topology>
    </subcellularLocation>
</comment>
<evidence type="ECO:0000259" key="7">
    <source>
        <dbReference type="Pfam" id="PF12823"/>
    </source>
</evidence>
<proteinExistence type="predicted"/>